<keyword evidence="2" id="KW-1185">Reference proteome</keyword>
<organism evidence="1 2">
    <name type="scientific">Mythimna loreyi</name>
    <dbReference type="NCBI Taxonomy" id="667449"/>
    <lineage>
        <taxon>Eukaryota</taxon>
        <taxon>Metazoa</taxon>
        <taxon>Ecdysozoa</taxon>
        <taxon>Arthropoda</taxon>
        <taxon>Hexapoda</taxon>
        <taxon>Insecta</taxon>
        <taxon>Pterygota</taxon>
        <taxon>Neoptera</taxon>
        <taxon>Endopterygota</taxon>
        <taxon>Lepidoptera</taxon>
        <taxon>Glossata</taxon>
        <taxon>Ditrysia</taxon>
        <taxon>Noctuoidea</taxon>
        <taxon>Noctuidae</taxon>
        <taxon>Noctuinae</taxon>
        <taxon>Hadenini</taxon>
        <taxon>Mythimna</taxon>
    </lineage>
</organism>
<protein>
    <submittedName>
        <fullName evidence="1">Uncharacterized protein</fullName>
    </submittedName>
</protein>
<sequence>MFKIIPVLLALAATVFSAEISSSYAMLEQNPVFKPELKTEPVETHVPKEVNSEVEHPVYTADDRNQGRARIEPVKPFGPVIKHDRMLSDQPAVSSEVSRNGEPGILNEAYIPGTANVAYPDISYAPGYFYGTGYSNPNDYDSMYGSSSDLMDPDMSTTGLLWSQVPHARTLVSFVGRSIVWVFSRIFVLILGSLLTVGVCTYTNLCTINFHGVGPIHEEMRALVTPERLEKISHAAEFVKTAIDKYKNIQKVSDAAGMRRRRAIFNY</sequence>
<proteinExistence type="predicted"/>
<name>A0ACC2QW29_9NEOP</name>
<evidence type="ECO:0000313" key="1">
    <source>
        <dbReference type="EMBL" id="KAJ8724375.1"/>
    </source>
</evidence>
<comment type="caution">
    <text evidence="1">The sequence shown here is derived from an EMBL/GenBank/DDBJ whole genome shotgun (WGS) entry which is preliminary data.</text>
</comment>
<dbReference type="Proteomes" id="UP001231649">
    <property type="component" value="Chromosome 8"/>
</dbReference>
<accession>A0ACC2QW29</accession>
<reference evidence="1" key="1">
    <citation type="submission" date="2023-03" db="EMBL/GenBank/DDBJ databases">
        <title>Chromosome-level genomes of two armyworms, Mythimna separata and Mythimna loreyi, provide insights into the biosynthesis and reception of sex pheromones.</title>
        <authorList>
            <person name="Zhao H."/>
        </authorList>
    </citation>
    <scope>NUCLEOTIDE SEQUENCE</scope>
    <source>
        <strain evidence="1">BeijingLab</strain>
    </source>
</reference>
<gene>
    <name evidence="1" type="ORF">PYW08_015849</name>
</gene>
<dbReference type="EMBL" id="CM056784">
    <property type="protein sequence ID" value="KAJ8724375.1"/>
    <property type="molecule type" value="Genomic_DNA"/>
</dbReference>
<evidence type="ECO:0000313" key="2">
    <source>
        <dbReference type="Proteomes" id="UP001231649"/>
    </source>
</evidence>